<dbReference type="AlphaFoldDB" id="A0AAV4MEN1"/>
<evidence type="ECO:0000313" key="2">
    <source>
        <dbReference type="Proteomes" id="UP001054837"/>
    </source>
</evidence>
<dbReference type="EMBL" id="BPLQ01000392">
    <property type="protein sequence ID" value="GIX70808.1"/>
    <property type="molecule type" value="Genomic_DNA"/>
</dbReference>
<keyword evidence="2" id="KW-1185">Reference proteome</keyword>
<organism evidence="1 2">
    <name type="scientific">Caerostris darwini</name>
    <dbReference type="NCBI Taxonomy" id="1538125"/>
    <lineage>
        <taxon>Eukaryota</taxon>
        <taxon>Metazoa</taxon>
        <taxon>Ecdysozoa</taxon>
        <taxon>Arthropoda</taxon>
        <taxon>Chelicerata</taxon>
        <taxon>Arachnida</taxon>
        <taxon>Araneae</taxon>
        <taxon>Araneomorphae</taxon>
        <taxon>Entelegynae</taxon>
        <taxon>Araneoidea</taxon>
        <taxon>Araneidae</taxon>
        <taxon>Caerostris</taxon>
    </lineage>
</organism>
<gene>
    <name evidence="1" type="ORF">CDAR_172681</name>
</gene>
<sequence>MSVIYREIEVPNEKSKPLNKRLPFISLEEPFILCPMYCFLNFEGALLPFLNFDPLLLGKWDSLPRVSPNRVLSKTTFSRSSCYTKMDPGLGEEALFGLNRN</sequence>
<comment type="caution">
    <text evidence="1">The sequence shown here is derived from an EMBL/GenBank/DDBJ whole genome shotgun (WGS) entry which is preliminary data.</text>
</comment>
<dbReference type="Proteomes" id="UP001054837">
    <property type="component" value="Unassembled WGS sequence"/>
</dbReference>
<proteinExistence type="predicted"/>
<name>A0AAV4MEN1_9ARAC</name>
<protein>
    <submittedName>
        <fullName evidence="1">Uncharacterized protein</fullName>
    </submittedName>
</protein>
<reference evidence="1 2" key="1">
    <citation type="submission" date="2021-06" db="EMBL/GenBank/DDBJ databases">
        <title>Caerostris darwini draft genome.</title>
        <authorList>
            <person name="Kono N."/>
            <person name="Arakawa K."/>
        </authorList>
    </citation>
    <scope>NUCLEOTIDE SEQUENCE [LARGE SCALE GENOMIC DNA]</scope>
</reference>
<evidence type="ECO:0000313" key="1">
    <source>
        <dbReference type="EMBL" id="GIX70808.1"/>
    </source>
</evidence>
<accession>A0AAV4MEN1</accession>